<sequence>MKKLVLAATVFFSLQASAQQENLNNSVDPVQAVDTLPPVDGYVVKSDFENRKVVPYANIRQTDIAFSKRVWREMDLRVKMNQAFASPKSSLINILLEAIQEGKLRAYDPTPTKDDPNGDSFKTLLAPDQVMARFGGDSILVEEFNENNEVIGSSYQQRDFDATQVVKFRIKEDWIFDKQRSVFEARIVGIAPLITPQIPGASDIIMPVDGTGTDAGSSAPVDPFDPFAVPAENNTETTTNATPPADVALPPVGGNSFIPQIDATPAFWVYFPEARHVLVNKEVMNRHNDATGLSYDDIFIKRMFASYIVKQSNPEDLRIKDYISDDMERLFESERIKKSLMDYEQDLWSY</sequence>
<dbReference type="InterPro" id="IPR019847">
    <property type="entry name" value="Gliding_motility_assoc_GldN"/>
</dbReference>
<dbReference type="NCBIfam" id="TIGR03523">
    <property type="entry name" value="GldN"/>
    <property type="match status" value="1"/>
</dbReference>
<reference evidence="2" key="2">
    <citation type="journal article" date="2022" name="Sci. Total Environ.">
        <title>Prevalence, transmission, and molecular epidemiology of tet(X)-positive bacteria among humans, animals, and environmental niches in China: An epidemiological, and genomic-based study.</title>
        <authorList>
            <person name="Dong N."/>
            <person name="Zeng Y."/>
            <person name="Cai C."/>
            <person name="Sun C."/>
            <person name="Lu J."/>
            <person name="Liu C."/>
            <person name="Zhou H."/>
            <person name="Sun Q."/>
            <person name="Shu L."/>
            <person name="Wang H."/>
            <person name="Wang Y."/>
            <person name="Wang S."/>
            <person name="Wu C."/>
            <person name="Chan E.W."/>
            <person name="Chen G."/>
            <person name="Shen Z."/>
            <person name="Chen S."/>
            <person name="Zhang R."/>
        </authorList>
    </citation>
    <scope>NUCLEOTIDE SEQUENCE</scope>
    <source>
        <strain evidence="2">R1692</strain>
    </source>
</reference>
<comment type="caution">
    <text evidence="2">The sequence shown here is derived from an EMBL/GenBank/DDBJ whole genome shotgun (WGS) entry which is preliminary data.</text>
</comment>
<feature type="signal peptide" evidence="1">
    <location>
        <begin position="1"/>
        <end position="18"/>
    </location>
</feature>
<reference evidence="2" key="1">
    <citation type="submission" date="2020-06" db="EMBL/GenBank/DDBJ databases">
        <authorList>
            <person name="Dong N."/>
        </authorList>
    </citation>
    <scope>NUCLEOTIDE SEQUENCE</scope>
    <source>
        <strain evidence="2">R1692</strain>
    </source>
</reference>
<evidence type="ECO:0000256" key="1">
    <source>
        <dbReference type="SAM" id="SignalP"/>
    </source>
</evidence>
<proteinExistence type="predicted"/>
<dbReference type="RefSeq" id="WP_149524701.1">
    <property type="nucleotide sequence ID" value="NZ_CP030848.1"/>
</dbReference>
<keyword evidence="1" id="KW-0732">Signal</keyword>
<dbReference type="EMBL" id="JACAGK010000003">
    <property type="protein sequence ID" value="MDM1047031.1"/>
    <property type="molecule type" value="Genomic_DNA"/>
</dbReference>
<dbReference type="Proteomes" id="UP001170954">
    <property type="component" value="Unassembled WGS sequence"/>
</dbReference>
<keyword evidence="3" id="KW-1185">Reference proteome</keyword>
<evidence type="ECO:0000313" key="3">
    <source>
        <dbReference type="Proteomes" id="UP001170954"/>
    </source>
</evidence>
<feature type="chain" id="PRO_5045329497" evidence="1">
    <location>
        <begin position="19"/>
        <end position="350"/>
    </location>
</feature>
<dbReference type="Pfam" id="PF19841">
    <property type="entry name" value="GldN"/>
    <property type="match status" value="1"/>
</dbReference>
<accession>A0ABT7NIL9</accession>
<protein>
    <submittedName>
        <fullName evidence="2">Gliding motility protein GldN</fullName>
    </submittedName>
</protein>
<name>A0ABT7NIL9_9SPHI</name>
<organism evidence="2 3">
    <name type="scientific">Sphingobacterium hotanense</name>
    <dbReference type="NCBI Taxonomy" id="649196"/>
    <lineage>
        <taxon>Bacteria</taxon>
        <taxon>Pseudomonadati</taxon>
        <taxon>Bacteroidota</taxon>
        <taxon>Sphingobacteriia</taxon>
        <taxon>Sphingobacteriales</taxon>
        <taxon>Sphingobacteriaceae</taxon>
        <taxon>Sphingobacterium</taxon>
    </lineage>
</organism>
<gene>
    <name evidence="2" type="primary">gldN</name>
    <name evidence="2" type="ORF">HX018_02065</name>
</gene>
<evidence type="ECO:0000313" key="2">
    <source>
        <dbReference type="EMBL" id="MDM1047031.1"/>
    </source>
</evidence>